<dbReference type="InterPro" id="IPR011990">
    <property type="entry name" value="TPR-like_helical_dom_sf"/>
</dbReference>
<evidence type="ECO:0000256" key="1">
    <source>
        <dbReference type="PROSITE-ProRule" id="PRU00339"/>
    </source>
</evidence>
<dbReference type="InterPro" id="IPR024983">
    <property type="entry name" value="CHAT_dom"/>
</dbReference>
<dbReference type="Gene3D" id="1.25.40.10">
    <property type="entry name" value="Tetratricopeptide repeat domain"/>
    <property type="match status" value="3"/>
</dbReference>
<name>A0A1I2JAG1_9BACT</name>
<feature type="repeat" description="TPR" evidence="1">
    <location>
        <begin position="325"/>
        <end position="358"/>
    </location>
</feature>
<dbReference type="PROSITE" id="PS50005">
    <property type="entry name" value="TPR"/>
    <property type="match status" value="4"/>
</dbReference>
<protein>
    <submittedName>
        <fullName evidence="3">Tetratricopeptide repeat-containing protein</fullName>
    </submittedName>
</protein>
<dbReference type="Pfam" id="PF12770">
    <property type="entry name" value="CHAT"/>
    <property type="match status" value="1"/>
</dbReference>
<accession>A0A1I2JAG1</accession>
<feature type="domain" description="CHAT" evidence="2">
    <location>
        <begin position="810"/>
        <end position="1138"/>
    </location>
</feature>
<sequence>MKLKLLLFLWVVLCLDVYGQEVKPNKLDRAYHLYYKALHFQNKQRTDSANTYFLQAAPEFAKRGRYTLHAVCLSNLAKNYFEKGNYEPAKFFIDSVLATIERRKLAKVGMSMRPLALDLSADAYLWKSKIVEKLHLYDLAMQYANKAVALRLQVDKSKPSWKKLADAYLNEGKILLASGYYYQAAESMDRTLKILQKNKSKDVVTLASIIQTLADNYQKIGDYEKALEYLRKATQYSKDSAMIALNWHITGLIADAKGEYDSATVYQEKALNFWRKDSLNNLSHIAKANLNIGISKQKSGLFDAALEYEQKALQTLEDIPSEQYASVLDHLGVTYASKGDIDQAIHYQEKALAIRQEKLHTHHPEKAENLLHLGDTHFTKKEYEKAKKYYEEALNIAQKSLKENHPTTASIYSSLGSLFKEIGQDSLAKEHLLKALAIYSNVLKSKEHPYIGKIYSQLGALAQKAHNWELAIDYTLKSIKVYEKVLGKKHPAVAEDYYHLARIREQMNQDMEALHYLQKAMTALIPDFEDTNFLALPSIEKTLSEPLLLKVLDSKARLLKKCAVPNETKVNCLNHALAHYELATDLIEKMRNSYKSEGSKILLAEYTVPIYEEGIKLCLQLSNMLNDKRFYQEAFIFSEKSKAGVLRSAIADVQARKIAGIPDSLLSKEYELREELHRLDKALTKEEVSKESADKHKVKTLKAKIFEYKTKYDQLIAHLEKTYPKYYDLKYKVSDVDFHELENTLKKDKKKEKLTLVEYFVGNESIYIFTLSEKGYHVTQLTKEPTFEKDLRAFRGSLYYKLEKPAYDYGIKLYRKLIEPIENLIVGKNLLIIPDAVLGIVSLEALIDAKKLEKKNIAIDNFAEMPYLLKKYNFAYSYSSLLLLNKSEQTQTPQHDYLAFAPIFKNRTRNLLATPMSAKKSTKQVSESDLEVLPIDLNENARRDYQEEFLNPLPATEQEVDEIAQLFDKNKREIFKGEKATEGALKRLDLKDYRYIHFATHGFVNTQNPALSGIILYKQNNDKEDGILHSSEVYNLQLNADLVVLSACETGLGKVIKGEGIVGLARSFLYAGAKNIMVSLWKVTDTATKELVVDFYTQLSRNRKMSKSEALRRSKLRLLKDKKYAMPYYWNGFVMIGNSL</sequence>
<gene>
    <name evidence="3" type="ORF">SAMN04488541_104418</name>
</gene>
<evidence type="ECO:0000259" key="2">
    <source>
        <dbReference type="Pfam" id="PF12770"/>
    </source>
</evidence>
<feature type="repeat" description="TPR" evidence="1">
    <location>
        <begin position="207"/>
        <end position="240"/>
    </location>
</feature>
<dbReference type="AlphaFoldDB" id="A0A1I2JAG1"/>
<dbReference type="InterPro" id="IPR019734">
    <property type="entry name" value="TPR_rpt"/>
</dbReference>
<dbReference type="PANTHER" id="PTHR10098">
    <property type="entry name" value="RAPSYN-RELATED"/>
    <property type="match status" value="1"/>
</dbReference>
<dbReference type="EMBL" id="FONY01000044">
    <property type="protein sequence ID" value="SFF50980.1"/>
    <property type="molecule type" value="Genomic_DNA"/>
</dbReference>
<proteinExistence type="predicted"/>
<evidence type="ECO:0000313" key="4">
    <source>
        <dbReference type="Proteomes" id="UP000199513"/>
    </source>
</evidence>
<dbReference type="OrthoDB" id="9771112at2"/>
<dbReference type="SUPFAM" id="SSF48452">
    <property type="entry name" value="TPR-like"/>
    <property type="match status" value="4"/>
</dbReference>
<dbReference type="RefSeq" id="WP_091549035.1">
    <property type="nucleotide sequence ID" value="NZ_FONY01000044.1"/>
</dbReference>
<organism evidence="3 4">
    <name type="scientific">Thermoflexibacter ruber</name>
    <dbReference type="NCBI Taxonomy" id="1003"/>
    <lineage>
        <taxon>Bacteria</taxon>
        <taxon>Pseudomonadati</taxon>
        <taxon>Bacteroidota</taxon>
        <taxon>Cytophagia</taxon>
        <taxon>Cytophagales</taxon>
        <taxon>Thermoflexibacteraceae</taxon>
        <taxon>Thermoflexibacter</taxon>
    </lineage>
</organism>
<dbReference type="SMART" id="SM00028">
    <property type="entry name" value="TPR"/>
    <property type="match status" value="10"/>
</dbReference>
<dbReference type="Proteomes" id="UP000199513">
    <property type="component" value="Unassembled WGS sequence"/>
</dbReference>
<evidence type="ECO:0000313" key="3">
    <source>
        <dbReference type="EMBL" id="SFF50980.1"/>
    </source>
</evidence>
<dbReference type="STRING" id="1003.SAMN04488541_104418"/>
<keyword evidence="1" id="KW-0802">TPR repeat</keyword>
<feature type="repeat" description="TPR" evidence="1">
    <location>
        <begin position="165"/>
        <end position="198"/>
    </location>
</feature>
<reference evidence="3 4" key="1">
    <citation type="submission" date="2016-10" db="EMBL/GenBank/DDBJ databases">
        <authorList>
            <person name="de Groot N.N."/>
        </authorList>
    </citation>
    <scope>NUCLEOTIDE SEQUENCE [LARGE SCALE GENOMIC DNA]</scope>
    <source>
        <strain>GEY</strain>
        <strain evidence="4">DSM 9560</strain>
    </source>
</reference>
<keyword evidence="4" id="KW-1185">Reference proteome</keyword>
<feature type="repeat" description="TPR" evidence="1">
    <location>
        <begin position="367"/>
        <end position="400"/>
    </location>
</feature>
<dbReference type="Pfam" id="PF13424">
    <property type="entry name" value="TPR_12"/>
    <property type="match status" value="3"/>
</dbReference>